<evidence type="ECO:0000256" key="1">
    <source>
        <dbReference type="ARBA" id="ARBA00022737"/>
    </source>
</evidence>
<dbReference type="Gene3D" id="1.25.40.20">
    <property type="entry name" value="Ankyrin repeat-containing domain"/>
    <property type="match status" value="1"/>
</dbReference>
<evidence type="ECO:0000256" key="3">
    <source>
        <dbReference type="PROSITE-ProRule" id="PRU00023"/>
    </source>
</evidence>
<dbReference type="InterPro" id="IPR002110">
    <property type="entry name" value="Ankyrin_rpt"/>
</dbReference>
<keyword evidence="6" id="KW-1185">Reference proteome</keyword>
<dbReference type="SMART" id="SM00248">
    <property type="entry name" value="ANK"/>
    <property type="match status" value="3"/>
</dbReference>
<dbReference type="EMBL" id="CAXAMN010002447">
    <property type="protein sequence ID" value="CAK8999714.1"/>
    <property type="molecule type" value="Genomic_DNA"/>
</dbReference>
<evidence type="ECO:0000313" key="6">
    <source>
        <dbReference type="Proteomes" id="UP001642484"/>
    </source>
</evidence>
<comment type="caution">
    <text evidence="4">The sequence shown here is derived from an EMBL/GenBank/DDBJ whole genome shotgun (WGS) entry which is preliminary data.</text>
</comment>
<reference evidence="4 6" key="1">
    <citation type="submission" date="2024-02" db="EMBL/GenBank/DDBJ databases">
        <authorList>
            <person name="Chen Y."/>
            <person name="Shah S."/>
            <person name="Dougan E. K."/>
            <person name="Thang M."/>
            <person name="Chan C."/>
        </authorList>
    </citation>
    <scope>NUCLEOTIDE SEQUENCE [LARGE SCALE GENOMIC DNA]</scope>
</reference>
<evidence type="ECO:0000256" key="2">
    <source>
        <dbReference type="ARBA" id="ARBA00023043"/>
    </source>
</evidence>
<accession>A0ABP0IEK7</accession>
<dbReference type="PANTHER" id="PTHR24198:SF165">
    <property type="entry name" value="ANKYRIN REPEAT-CONTAINING PROTEIN-RELATED"/>
    <property type="match status" value="1"/>
</dbReference>
<dbReference type="PANTHER" id="PTHR24198">
    <property type="entry name" value="ANKYRIN REPEAT AND PROTEIN KINASE DOMAIN-CONTAINING PROTEIN"/>
    <property type="match status" value="1"/>
</dbReference>
<dbReference type="InterPro" id="IPR036770">
    <property type="entry name" value="Ankyrin_rpt-contain_sf"/>
</dbReference>
<dbReference type="Pfam" id="PF12796">
    <property type="entry name" value="Ank_2"/>
    <property type="match status" value="1"/>
</dbReference>
<evidence type="ECO:0000313" key="5">
    <source>
        <dbReference type="EMBL" id="CAK9030024.1"/>
    </source>
</evidence>
<dbReference type="EMBL" id="CAXAMN010009890">
    <property type="protein sequence ID" value="CAK9030024.1"/>
    <property type="molecule type" value="Genomic_DNA"/>
</dbReference>
<feature type="repeat" description="ANK" evidence="3">
    <location>
        <begin position="58"/>
        <end position="90"/>
    </location>
</feature>
<dbReference type="Pfam" id="PF13637">
    <property type="entry name" value="Ank_4"/>
    <property type="match status" value="1"/>
</dbReference>
<sequence>MFRYLTKKLKGEEDAKKDPYADLTPELKVHAAACNNDVKMLEKLAKDGVDFNEPRPQDGYYALDSCAWSGNVEAINVLLQHGADPSITLQAIVGAASWGDPEMLEALISAGGQVDQELNSETALRWAVQFGHEDCALLLVQKGAWKLEPNQELLLLRAKSRRMRKLLEGIAQVDPDRAADCVVPPCWKTCEIL</sequence>
<dbReference type="Proteomes" id="UP001642484">
    <property type="component" value="Unassembled WGS sequence"/>
</dbReference>
<gene>
    <name evidence="5" type="ORF">CCMP2556_LOCUS17711</name>
    <name evidence="4" type="ORF">CCMP2556_LOCUS5769</name>
</gene>
<name>A0ABP0IEK7_9DINO</name>
<organism evidence="4 6">
    <name type="scientific">Durusdinium trenchii</name>
    <dbReference type="NCBI Taxonomy" id="1381693"/>
    <lineage>
        <taxon>Eukaryota</taxon>
        <taxon>Sar</taxon>
        <taxon>Alveolata</taxon>
        <taxon>Dinophyceae</taxon>
        <taxon>Suessiales</taxon>
        <taxon>Symbiodiniaceae</taxon>
        <taxon>Durusdinium</taxon>
    </lineage>
</organism>
<keyword evidence="1" id="KW-0677">Repeat</keyword>
<dbReference type="SUPFAM" id="SSF48403">
    <property type="entry name" value="Ankyrin repeat"/>
    <property type="match status" value="1"/>
</dbReference>
<proteinExistence type="predicted"/>
<protein>
    <submittedName>
        <fullName evidence="4">Uncharacterized protein</fullName>
    </submittedName>
</protein>
<dbReference type="PROSITE" id="PS50088">
    <property type="entry name" value="ANK_REPEAT"/>
    <property type="match status" value="1"/>
</dbReference>
<evidence type="ECO:0000313" key="4">
    <source>
        <dbReference type="EMBL" id="CAK8999714.1"/>
    </source>
</evidence>
<keyword evidence="2 3" id="KW-0040">ANK repeat</keyword>